<dbReference type="PROSITE" id="PS00020">
    <property type="entry name" value="ACTININ_2"/>
    <property type="match status" value="1"/>
</dbReference>
<feature type="domain" description="Calponin-homology (CH)" evidence="7">
    <location>
        <begin position="49"/>
        <end position="158"/>
    </location>
</feature>
<dbReference type="InterPro" id="IPR001715">
    <property type="entry name" value="CH_dom"/>
</dbReference>
<organism evidence="9 10">
    <name type="scientific">Funneliformis geosporum</name>
    <dbReference type="NCBI Taxonomy" id="1117311"/>
    <lineage>
        <taxon>Eukaryota</taxon>
        <taxon>Fungi</taxon>
        <taxon>Fungi incertae sedis</taxon>
        <taxon>Mucoromycota</taxon>
        <taxon>Glomeromycotina</taxon>
        <taxon>Glomeromycetes</taxon>
        <taxon>Glomerales</taxon>
        <taxon>Glomeraceae</taxon>
        <taxon>Funneliformis</taxon>
    </lineage>
</organism>
<feature type="compositionally biased region" description="Polar residues" evidence="6">
    <location>
        <begin position="1"/>
        <end position="25"/>
    </location>
</feature>
<dbReference type="SMART" id="SM00033">
    <property type="entry name" value="CH"/>
    <property type="match status" value="2"/>
</dbReference>
<dbReference type="Pfam" id="PF13405">
    <property type="entry name" value="EF-hand_6"/>
    <property type="match status" value="1"/>
</dbReference>
<dbReference type="InterPro" id="IPR036872">
    <property type="entry name" value="CH_dom_sf"/>
</dbReference>
<feature type="coiled-coil region" evidence="5">
    <location>
        <begin position="422"/>
        <end position="509"/>
    </location>
</feature>
<dbReference type="AlphaFoldDB" id="A0A9W4SGX6"/>
<keyword evidence="4" id="KW-0009">Actin-binding</keyword>
<dbReference type="SMART" id="SM01184">
    <property type="entry name" value="efhand_Ca_insen"/>
    <property type="match status" value="1"/>
</dbReference>
<dbReference type="InterPro" id="IPR002048">
    <property type="entry name" value="EF_hand_dom"/>
</dbReference>
<dbReference type="EMBL" id="CAMKVN010000546">
    <property type="protein sequence ID" value="CAI2169053.1"/>
    <property type="molecule type" value="Genomic_DNA"/>
</dbReference>
<evidence type="ECO:0000256" key="4">
    <source>
        <dbReference type="ARBA" id="ARBA00023203"/>
    </source>
</evidence>
<dbReference type="Gene3D" id="1.20.58.60">
    <property type="match status" value="2"/>
</dbReference>
<feature type="domain" description="EF-hand" evidence="8">
    <location>
        <begin position="554"/>
        <end position="589"/>
    </location>
</feature>
<dbReference type="FunFam" id="1.10.238.10:FF:000097">
    <property type="entry name" value="Alpha-actinin, sarcomeric (F-actin cross linking protein)"/>
    <property type="match status" value="1"/>
</dbReference>
<dbReference type="Pfam" id="PF08726">
    <property type="entry name" value="EFhand_Ca_insen"/>
    <property type="match status" value="1"/>
</dbReference>
<dbReference type="GO" id="GO:0003779">
    <property type="term" value="F:actin binding"/>
    <property type="evidence" value="ECO:0007669"/>
    <property type="project" value="UniProtKB-KW"/>
</dbReference>
<keyword evidence="3" id="KW-0106">Calcium</keyword>
<dbReference type="SUPFAM" id="SSF47576">
    <property type="entry name" value="Calponin-homology domain, CH-domain"/>
    <property type="match status" value="1"/>
</dbReference>
<dbReference type="PROSITE" id="PS50021">
    <property type="entry name" value="CH"/>
    <property type="match status" value="2"/>
</dbReference>
<name>A0A9W4SGX6_9GLOM</name>
<protein>
    <submittedName>
        <fullName evidence="9">5510_t:CDS:1</fullName>
    </submittedName>
</protein>
<comment type="caution">
    <text evidence="9">The sequence shown here is derived from an EMBL/GenBank/DDBJ whole genome shotgun (WGS) entry which is preliminary data.</text>
</comment>
<feature type="domain" description="Calponin-homology (CH)" evidence="7">
    <location>
        <begin position="194"/>
        <end position="300"/>
    </location>
</feature>
<dbReference type="InterPro" id="IPR018247">
    <property type="entry name" value="EF_Hand_1_Ca_BS"/>
</dbReference>
<evidence type="ECO:0000313" key="10">
    <source>
        <dbReference type="Proteomes" id="UP001153678"/>
    </source>
</evidence>
<reference evidence="9" key="1">
    <citation type="submission" date="2022-08" db="EMBL/GenBank/DDBJ databases">
        <authorList>
            <person name="Kallberg Y."/>
            <person name="Tangrot J."/>
            <person name="Rosling A."/>
        </authorList>
    </citation>
    <scope>NUCLEOTIDE SEQUENCE</scope>
    <source>
        <strain evidence="9">Wild A</strain>
    </source>
</reference>
<dbReference type="SUPFAM" id="SSF47473">
    <property type="entry name" value="EF-hand"/>
    <property type="match status" value="1"/>
</dbReference>
<sequence>MSQSFNPSPASQQVVEDTGNGQNLGKHSRENLYEMVGVLTVRISLYDVFEKLIILIHIFNRVNSKLAIKDIDSISDLNRAMSDGVRLIQLLEIIGDTSLGKYNKNPKMRIQRVENVNKSLEFIKHRGVALTNIGAEDIVDTNLKLILGMIWTIILRFTIADIRFVKLQGDFLYTFICIILFDNFFDDKLSEEGLTAKEGLLLWCQRKTAPYSEVNVRDFTYSWQDGLAFCALIHRHRPDLLDYDALDKLDRHTNTALAFDIAAMHLDIPKLLDVEDVCDIQKPDERSIMTYVASYFHAFSHLDKVEIAGRRVAKFAEVMQSVWDMEHDYERRVKQLMQKVNDRKTIWANSRFDGSYTDAKRQSAEFNRYKNSEKREWVAEKSDLDTLLGNIQTKLKTYVLQPYHPPAGLTLFDLDKVWQSLLSAEAQRYKSINDKIRDIKENLRKSFAQSANSFQKSLDSILQVLSKLDGELDVQLENVKKLSANLGPLENSLSRIEEIDAQCHEANIEENDYSVFSVDDLKFELELVKQSVNKKSAFIENQIVSRSMTNLTPAQLEEFESTFRHFDKDGSNTLNAYEFKAALASLGLLYDDDELYATFNQTCEGQSEATFEQFIIFMINVTEDKTSPDQLRQSFKVVAGDKPYVTELDLKRSLLPGNVVSYLKETMPLSLGVTDGYDYSKYLDQVFNG</sequence>
<keyword evidence="5" id="KW-0175">Coiled coil</keyword>
<dbReference type="Pfam" id="PF00307">
    <property type="entry name" value="CH"/>
    <property type="match status" value="2"/>
</dbReference>
<dbReference type="SUPFAM" id="SSF46966">
    <property type="entry name" value="Spectrin repeat"/>
    <property type="match status" value="2"/>
</dbReference>
<dbReference type="OrthoDB" id="10017054at2759"/>
<evidence type="ECO:0000313" key="9">
    <source>
        <dbReference type="EMBL" id="CAI2169053.1"/>
    </source>
</evidence>
<dbReference type="FunFam" id="1.10.418.10:FF:000077">
    <property type="entry name" value="Related to alpha-actinin"/>
    <property type="match status" value="1"/>
</dbReference>
<accession>A0A9W4SGX6</accession>
<dbReference type="FunFam" id="1.10.418.10:FF:000030">
    <property type="entry name" value="Related to alpha-actinin"/>
    <property type="match status" value="1"/>
</dbReference>
<dbReference type="InterPro" id="IPR011992">
    <property type="entry name" value="EF-hand-dom_pair"/>
</dbReference>
<dbReference type="Proteomes" id="UP001153678">
    <property type="component" value="Unassembled WGS sequence"/>
</dbReference>
<dbReference type="PROSITE" id="PS00018">
    <property type="entry name" value="EF_HAND_1"/>
    <property type="match status" value="1"/>
</dbReference>
<dbReference type="InterPro" id="IPR001589">
    <property type="entry name" value="Actinin_actin-bd_CS"/>
</dbReference>
<dbReference type="SMART" id="SM00054">
    <property type="entry name" value="EFh"/>
    <property type="match status" value="1"/>
</dbReference>
<evidence type="ECO:0000259" key="7">
    <source>
        <dbReference type="PROSITE" id="PS50021"/>
    </source>
</evidence>
<evidence type="ECO:0000256" key="2">
    <source>
        <dbReference type="ARBA" id="ARBA00022737"/>
    </source>
</evidence>
<dbReference type="PROSITE" id="PS50222">
    <property type="entry name" value="EF_HAND_2"/>
    <property type="match status" value="1"/>
</dbReference>
<comment type="similarity">
    <text evidence="1">Belongs to the alpha-actinin family.</text>
</comment>
<evidence type="ECO:0000259" key="8">
    <source>
        <dbReference type="PROSITE" id="PS50222"/>
    </source>
</evidence>
<evidence type="ECO:0000256" key="5">
    <source>
        <dbReference type="SAM" id="Coils"/>
    </source>
</evidence>
<dbReference type="Gene3D" id="1.10.418.10">
    <property type="entry name" value="Calponin-like domain"/>
    <property type="match status" value="2"/>
</dbReference>
<evidence type="ECO:0000256" key="3">
    <source>
        <dbReference type="ARBA" id="ARBA00022837"/>
    </source>
</evidence>
<keyword evidence="2" id="KW-0677">Repeat</keyword>
<dbReference type="PANTHER" id="PTHR11915">
    <property type="entry name" value="SPECTRIN/FILAMIN RELATED CYTOSKELETAL PROTEIN"/>
    <property type="match status" value="1"/>
</dbReference>
<dbReference type="CDD" id="cd00051">
    <property type="entry name" value="EFh"/>
    <property type="match status" value="1"/>
</dbReference>
<evidence type="ECO:0000256" key="6">
    <source>
        <dbReference type="SAM" id="MobiDB-lite"/>
    </source>
</evidence>
<keyword evidence="10" id="KW-1185">Reference proteome</keyword>
<dbReference type="InterPro" id="IPR014837">
    <property type="entry name" value="EF-hand_Ca_insen"/>
</dbReference>
<dbReference type="GO" id="GO:0005509">
    <property type="term" value="F:calcium ion binding"/>
    <property type="evidence" value="ECO:0007669"/>
    <property type="project" value="InterPro"/>
</dbReference>
<feature type="region of interest" description="Disordered" evidence="6">
    <location>
        <begin position="1"/>
        <end position="26"/>
    </location>
</feature>
<evidence type="ECO:0000256" key="1">
    <source>
        <dbReference type="ARBA" id="ARBA00010255"/>
    </source>
</evidence>
<gene>
    <name evidence="9" type="ORF">FWILDA_LOCUS3885</name>
</gene>
<dbReference type="Gene3D" id="1.10.238.10">
    <property type="entry name" value="EF-hand"/>
    <property type="match status" value="2"/>
</dbReference>
<proteinExistence type="inferred from homology"/>